<dbReference type="EC" id="2.7.13.3" evidence="3"/>
<keyword evidence="4" id="KW-1003">Cell membrane</keyword>
<feature type="modified residue" description="4-aspartylphosphate" evidence="14">
    <location>
        <position position="1038"/>
    </location>
</feature>
<comment type="subcellular location">
    <subcellularLocation>
        <location evidence="2">Cell membrane</location>
        <topology evidence="2">Multi-pass membrane protein</topology>
    </subcellularLocation>
</comment>
<dbReference type="InterPro" id="IPR036890">
    <property type="entry name" value="HATPase_C_sf"/>
</dbReference>
<evidence type="ECO:0000256" key="9">
    <source>
        <dbReference type="ARBA" id="ARBA00022777"/>
    </source>
</evidence>
<dbReference type="FunFam" id="3.30.565.10:FF:000010">
    <property type="entry name" value="Sensor histidine kinase RcsC"/>
    <property type="match status" value="1"/>
</dbReference>
<dbReference type="Gene3D" id="3.30.565.10">
    <property type="entry name" value="Histidine kinase-like ATPase, C-terminal domain"/>
    <property type="match status" value="1"/>
</dbReference>
<feature type="transmembrane region" description="Helical" evidence="16">
    <location>
        <begin position="114"/>
        <end position="132"/>
    </location>
</feature>
<evidence type="ECO:0000256" key="2">
    <source>
        <dbReference type="ARBA" id="ARBA00004651"/>
    </source>
</evidence>
<keyword evidence="15" id="KW-0175">Coiled coil</keyword>
<dbReference type="Proteomes" id="UP000546464">
    <property type="component" value="Unassembled WGS sequence"/>
</dbReference>
<dbReference type="InterPro" id="IPR005467">
    <property type="entry name" value="His_kinase_dom"/>
</dbReference>
<keyword evidence="12" id="KW-0902">Two-component regulatory system</keyword>
<feature type="transmembrane region" description="Helical" evidence="16">
    <location>
        <begin position="42"/>
        <end position="61"/>
    </location>
</feature>
<dbReference type="PANTHER" id="PTHR45339">
    <property type="entry name" value="HYBRID SIGNAL TRANSDUCTION HISTIDINE KINASE J"/>
    <property type="match status" value="1"/>
</dbReference>
<dbReference type="Gene3D" id="1.10.287.130">
    <property type="match status" value="1"/>
</dbReference>
<keyword evidence="10" id="KW-0067">ATP-binding</keyword>
<dbReference type="EMBL" id="JACHVB010000013">
    <property type="protein sequence ID" value="MBC2593359.1"/>
    <property type="molecule type" value="Genomic_DNA"/>
</dbReference>
<evidence type="ECO:0000256" key="8">
    <source>
        <dbReference type="ARBA" id="ARBA00022741"/>
    </source>
</evidence>
<dbReference type="GO" id="GO:0000155">
    <property type="term" value="F:phosphorelay sensor kinase activity"/>
    <property type="evidence" value="ECO:0007669"/>
    <property type="project" value="InterPro"/>
</dbReference>
<feature type="transmembrane region" description="Helical" evidence="16">
    <location>
        <begin position="81"/>
        <end position="102"/>
    </location>
</feature>
<organism evidence="19 20">
    <name type="scientific">Ruficoccus amylovorans</name>
    <dbReference type="NCBI Taxonomy" id="1804625"/>
    <lineage>
        <taxon>Bacteria</taxon>
        <taxon>Pseudomonadati</taxon>
        <taxon>Verrucomicrobiota</taxon>
        <taxon>Opitutia</taxon>
        <taxon>Puniceicoccales</taxon>
        <taxon>Cerasicoccaceae</taxon>
        <taxon>Ruficoccus</taxon>
    </lineage>
</organism>
<dbReference type="InterPro" id="IPR003661">
    <property type="entry name" value="HisK_dim/P_dom"/>
</dbReference>
<feature type="transmembrane region" description="Helical" evidence="16">
    <location>
        <begin position="12"/>
        <end position="30"/>
    </location>
</feature>
<dbReference type="InterPro" id="IPR011006">
    <property type="entry name" value="CheY-like_superfamily"/>
</dbReference>
<dbReference type="SMART" id="SM00387">
    <property type="entry name" value="HATPase_c"/>
    <property type="match status" value="1"/>
</dbReference>
<keyword evidence="13 16" id="KW-0472">Membrane</keyword>
<comment type="catalytic activity">
    <reaction evidence="1">
        <text>ATP + protein L-histidine = ADP + protein N-phospho-L-histidine.</text>
        <dbReference type="EC" id="2.7.13.3"/>
    </reaction>
</comment>
<feature type="domain" description="Histidine kinase" evidence="17">
    <location>
        <begin position="597"/>
        <end position="818"/>
    </location>
</feature>
<feature type="transmembrane region" description="Helical" evidence="16">
    <location>
        <begin position="152"/>
        <end position="171"/>
    </location>
</feature>
<keyword evidence="7 16" id="KW-0812">Transmembrane</keyword>
<dbReference type="Gene3D" id="3.40.50.2300">
    <property type="match status" value="2"/>
</dbReference>
<keyword evidence="9" id="KW-0418">Kinase</keyword>
<feature type="coiled-coil region" evidence="15">
    <location>
        <begin position="570"/>
        <end position="597"/>
    </location>
</feature>
<evidence type="ECO:0000256" key="6">
    <source>
        <dbReference type="ARBA" id="ARBA00022679"/>
    </source>
</evidence>
<evidence type="ECO:0000259" key="18">
    <source>
        <dbReference type="PROSITE" id="PS50110"/>
    </source>
</evidence>
<evidence type="ECO:0000256" key="10">
    <source>
        <dbReference type="ARBA" id="ARBA00022840"/>
    </source>
</evidence>
<evidence type="ECO:0000259" key="17">
    <source>
        <dbReference type="PROSITE" id="PS50109"/>
    </source>
</evidence>
<dbReference type="SUPFAM" id="SSF55785">
    <property type="entry name" value="PYP-like sensor domain (PAS domain)"/>
    <property type="match status" value="1"/>
</dbReference>
<dbReference type="PRINTS" id="PR00344">
    <property type="entry name" value="BCTRLSENSOR"/>
</dbReference>
<evidence type="ECO:0000256" key="1">
    <source>
        <dbReference type="ARBA" id="ARBA00000085"/>
    </source>
</evidence>
<evidence type="ECO:0000313" key="19">
    <source>
        <dbReference type="EMBL" id="MBC2593359.1"/>
    </source>
</evidence>
<dbReference type="InterPro" id="IPR000014">
    <property type="entry name" value="PAS"/>
</dbReference>
<accession>A0A842HB48</accession>
<proteinExistence type="predicted"/>
<feature type="transmembrane region" description="Helical" evidence="16">
    <location>
        <begin position="183"/>
        <end position="204"/>
    </location>
</feature>
<dbReference type="PROSITE" id="PS50109">
    <property type="entry name" value="HIS_KIN"/>
    <property type="match status" value="1"/>
</dbReference>
<feature type="modified residue" description="4-aspartylphosphate" evidence="14">
    <location>
        <position position="892"/>
    </location>
</feature>
<dbReference type="SUPFAM" id="SSF55874">
    <property type="entry name" value="ATPase domain of HSP90 chaperone/DNA topoisomerase II/histidine kinase"/>
    <property type="match status" value="1"/>
</dbReference>
<dbReference type="InterPro" id="IPR035965">
    <property type="entry name" value="PAS-like_dom_sf"/>
</dbReference>
<keyword evidence="11 16" id="KW-1133">Transmembrane helix</keyword>
<evidence type="ECO:0000256" key="13">
    <source>
        <dbReference type="ARBA" id="ARBA00023136"/>
    </source>
</evidence>
<dbReference type="NCBIfam" id="TIGR00229">
    <property type="entry name" value="sensory_box"/>
    <property type="match status" value="1"/>
</dbReference>
<evidence type="ECO:0000256" key="11">
    <source>
        <dbReference type="ARBA" id="ARBA00022989"/>
    </source>
</evidence>
<dbReference type="InterPro" id="IPR003594">
    <property type="entry name" value="HATPase_dom"/>
</dbReference>
<evidence type="ECO:0000256" key="5">
    <source>
        <dbReference type="ARBA" id="ARBA00022553"/>
    </source>
</evidence>
<dbReference type="SUPFAM" id="SSF47384">
    <property type="entry name" value="Homodimeric domain of signal transducing histidine kinase"/>
    <property type="match status" value="1"/>
</dbReference>
<keyword evidence="8" id="KW-0547">Nucleotide-binding</keyword>
<dbReference type="CDD" id="cd16922">
    <property type="entry name" value="HATPase_EvgS-ArcB-TorS-like"/>
    <property type="match status" value="1"/>
</dbReference>
<dbReference type="SMART" id="SM00388">
    <property type="entry name" value="HisKA"/>
    <property type="match status" value="1"/>
</dbReference>
<protein>
    <recommendedName>
        <fullName evidence="3">histidine kinase</fullName>
        <ecNumber evidence="3">2.7.13.3</ecNumber>
    </recommendedName>
</protein>
<dbReference type="Gene3D" id="3.30.450.20">
    <property type="entry name" value="PAS domain"/>
    <property type="match status" value="1"/>
</dbReference>
<evidence type="ECO:0000256" key="4">
    <source>
        <dbReference type="ARBA" id="ARBA00022475"/>
    </source>
</evidence>
<keyword evidence="6" id="KW-0808">Transferase</keyword>
<dbReference type="InterPro" id="IPR013656">
    <property type="entry name" value="PAS_4"/>
</dbReference>
<dbReference type="SMART" id="SM00448">
    <property type="entry name" value="REC"/>
    <property type="match status" value="2"/>
</dbReference>
<dbReference type="Pfam" id="PF00072">
    <property type="entry name" value="Response_reg"/>
    <property type="match status" value="1"/>
</dbReference>
<dbReference type="RefSeq" id="WP_185674368.1">
    <property type="nucleotide sequence ID" value="NZ_JACHVB010000013.1"/>
</dbReference>
<dbReference type="GO" id="GO:0005886">
    <property type="term" value="C:plasma membrane"/>
    <property type="evidence" value="ECO:0007669"/>
    <property type="project" value="UniProtKB-SubCell"/>
</dbReference>
<evidence type="ECO:0000256" key="16">
    <source>
        <dbReference type="SAM" id="Phobius"/>
    </source>
</evidence>
<dbReference type="PROSITE" id="PS50110">
    <property type="entry name" value="RESPONSE_REGULATORY"/>
    <property type="match status" value="2"/>
</dbReference>
<dbReference type="CDD" id="cd17546">
    <property type="entry name" value="REC_hyHK_CKI1_RcsC-like"/>
    <property type="match status" value="1"/>
</dbReference>
<evidence type="ECO:0000313" key="20">
    <source>
        <dbReference type="Proteomes" id="UP000546464"/>
    </source>
</evidence>
<dbReference type="Pfam" id="PF02518">
    <property type="entry name" value="HATPase_c"/>
    <property type="match status" value="1"/>
</dbReference>
<keyword evidence="20" id="KW-1185">Reference proteome</keyword>
<dbReference type="Pfam" id="PF08448">
    <property type="entry name" value="PAS_4"/>
    <property type="match status" value="1"/>
</dbReference>
<evidence type="ECO:0000256" key="3">
    <source>
        <dbReference type="ARBA" id="ARBA00012438"/>
    </source>
</evidence>
<dbReference type="SUPFAM" id="SSF52172">
    <property type="entry name" value="CheY-like"/>
    <property type="match status" value="2"/>
</dbReference>
<gene>
    <name evidence="19" type="ORF">H5P28_03705</name>
</gene>
<dbReference type="InterPro" id="IPR036097">
    <property type="entry name" value="HisK_dim/P_sf"/>
</dbReference>
<sequence length="1122" mass="125605">MQIHPGLAPMQATTALGFVLFAGALLFLSIRPVWDRWSLTRWFSLALLVWGGINLVQHVFQVDLGIDHLLATPFVTDRSPAPGRMSVMTSLCFFLGGVAMTLTSCRKNTVAREAAILLFGCSLAGVAGASLFRYAMGLPPMLWLEYKLSEMAIHTSLAFLFLALGVIAQRFRCGDFEHLKSARWIWVPVLVGTLFFVLAVYLGLSAQTVQSRMRFAQLRAELIAGLINTRLYDLNGTLAREARQVLGEDTPNKGTWDEDVQYLTDDFRSLTYLYLRKPDAGVEWVYPEGRGTPEHGMFALGIEEMSEDLRQTDIRTCRLADGESGLCWSIMAYNATTGQGVELFAVVNRRILIANTLASIGQDHVAVTVSDAKKIETEPVQHLGVSYVEIAPGVYWKVVVDPERLSGRDSRLQTFFLVSGILTAGLLAFLAHSLQVGRHRLEKIRETQWELSREKAQLLAFVQHAPAAVAMFDREVRYIASSNRWIRDYGLEGQQLAGRSHYEVFPNVSDEWKRIHQRCLQGHVESRDRDCWRPEGWDHDQYLRWEVRPWTEPDGEVGGLMMFTEDITHEVEHEHELEAMREKAEEANRLKSQFLANMSHEIRTPMNGVIGMATILLDTKLDREQLECVDTIRESSDVLLTLINDILDYSKIEAKKMELERVPFSLSELLTTTVELLAPLAVRKKIELVVWCADDGPVELEGDPARLRQVIMNLLGNAIKFTDQGEVSLLVSEANSRQDRRVLRFEVKDSGIGMTPKQCEQIFQPFMQADGSTARKYGGTGLGLSISQKIVAVMGGELKVESVLGEGSSFSFTLEFDVPPREEHEPRPMGAGDALKGKRCLLLMHSPTSARLLTRRLSRWGVKSRSVFSLWGAREILERATPEEAFDVVLVDSDVEECDVDTLTRKAGLRQDFPAGRPKVVLLKSVGITLSDDEAEQAGIDDWIRKPVTPSRLLDVLMRVSSVDETVAESAPAAATALPEVSSSYGGIKVLVVDDNAVNLKVMVMLLRKLGISADTAVDGVEALEAWDGVGYPIIFMDCQMPRMDGYAATRRIREYYQLRVERGRELERPYIVALTANVLPGDAAKCLLAGMDDHLPKPMQLDALQNCLERWYFQRKPVDVS</sequence>
<feature type="domain" description="Response regulatory" evidence="18">
    <location>
        <begin position="989"/>
        <end position="1113"/>
    </location>
</feature>
<dbReference type="Pfam" id="PF00512">
    <property type="entry name" value="HisKA"/>
    <property type="match status" value="1"/>
</dbReference>
<dbReference type="InterPro" id="IPR001789">
    <property type="entry name" value="Sig_transdc_resp-reg_receiver"/>
</dbReference>
<feature type="domain" description="Response regulatory" evidence="18">
    <location>
        <begin position="839"/>
        <end position="961"/>
    </location>
</feature>
<dbReference type="GO" id="GO:0005524">
    <property type="term" value="F:ATP binding"/>
    <property type="evidence" value="ECO:0007669"/>
    <property type="project" value="UniProtKB-KW"/>
</dbReference>
<dbReference type="AlphaFoldDB" id="A0A842HB48"/>
<dbReference type="FunFam" id="1.10.287.130:FF:000003">
    <property type="entry name" value="Histidine kinase"/>
    <property type="match status" value="1"/>
</dbReference>
<dbReference type="CDD" id="cd00082">
    <property type="entry name" value="HisKA"/>
    <property type="match status" value="1"/>
</dbReference>
<evidence type="ECO:0000256" key="15">
    <source>
        <dbReference type="SAM" id="Coils"/>
    </source>
</evidence>
<reference evidence="19 20" key="1">
    <citation type="submission" date="2020-07" db="EMBL/GenBank/DDBJ databases">
        <authorList>
            <person name="Feng X."/>
        </authorList>
    </citation>
    <scope>NUCLEOTIDE SEQUENCE [LARGE SCALE GENOMIC DNA]</scope>
    <source>
        <strain evidence="19 20">JCM31066</strain>
    </source>
</reference>
<name>A0A842HB48_9BACT</name>
<dbReference type="InterPro" id="IPR004358">
    <property type="entry name" value="Sig_transdc_His_kin-like_C"/>
</dbReference>
<comment type="caution">
    <text evidence="19">The sequence shown here is derived from an EMBL/GenBank/DDBJ whole genome shotgun (WGS) entry which is preliminary data.</text>
</comment>
<keyword evidence="5 14" id="KW-0597">Phosphoprotein</keyword>
<evidence type="ECO:0000256" key="14">
    <source>
        <dbReference type="PROSITE-ProRule" id="PRU00169"/>
    </source>
</evidence>
<dbReference type="PANTHER" id="PTHR45339:SF1">
    <property type="entry name" value="HYBRID SIGNAL TRANSDUCTION HISTIDINE KINASE J"/>
    <property type="match status" value="1"/>
</dbReference>
<evidence type="ECO:0000256" key="12">
    <source>
        <dbReference type="ARBA" id="ARBA00023012"/>
    </source>
</evidence>
<evidence type="ECO:0000256" key="7">
    <source>
        <dbReference type="ARBA" id="ARBA00022692"/>
    </source>
</evidence>